<keyword evidence="2" id="KW-1185">Reference proteome</keyword>
<evidence type="ECO:0000313" key="1">
    <source>
        <dbReference type="EMBL" id="KAJ2976809.1"/>
    </source>
</evidence>
<dbReference type="Proteomes" id="UP001143910">
    <property type="component" value="Unassembled WGS sequence"/>
</dbReference>
<reference evidence="1" key="1">
    <citation type="submission" date="2022-08" db="EMBL/GenBank/DDBJ databases">
        <title>Genome Sequence of Lecanicillium fungicola.</title>
        <authorList>
            <person name="Buettner E."/>
        </authorList>
    </citation>
    <scope>NUCLEOTIDE SEQUENCE</scope>
    <source>
        <strain evidence="1">Babe33</strain>
    </source>
</reference>
<sequence length="246" mass="26988">MVQTFTQGRRDRSVPPHLVNGVSKYGYALVSSDYRLAPQTGVREILQDVKDCIAFIRNELAAKLGGDALDPTRLVVSGSSAGGYLTLLTGLYVEPKPSALLCIYPITDPLGQFFSSPQPDEIVDPALVAEFLNVDGEVVGNNAPGPRDKMYNHMLENANYAQLLQVSGDEFRISKNIDRCGLPPTYIVHGDADIDVGVDQVDEVVGVMVGLGLEVVYKRPRGVAHSFDLTEDITMDDMYEFMQKYL</sequence>
<organism evidence="1 2">
    <name type="scientific">Zarea fungicola</name>
    <dbReference type="NCBI Taxonomy" id="93591"/>
    <lineage>
        <taxon>Eukaryota</taxon>
        <taxon>Fungi</taxon>
        <taxon>Dikarya</taxon>
        <taxon>Ascomycota</taxon>
        <taxon>Pezizomycotina</taxon>
        <taxon>Sordariomycetes</taxon>
        <taxon>Hypocreomycetidae</taxon>
        <taxon>Hypocreales</taxon>
        <taxon>Cordycipitaceae</taxon>
        <taxon>Zarea</taxon>
    </lineage>
</organism>
<evidence type="ECO:0000313" key="2">
    <source>
        <dbReference type="Proteomes" id="UP001143910"/>
    </source>
</evidence>
<comment type="caution">
    <text evidence="1">The sequence shown here is derived from an EMBL/GenBank/DDBJ whole genome shotgun (WGS) entry which is preliminary data.</text>
</comment>
<protein>
    <submittedName>
        <fullName evidence="1">Uncharacterized protein</fullName>
    </submittedName>
</protein>
<name>A0ACC1NEE8_9HYPO</name>
<dbReference type="EMBL" id="JANJQO010000537">
    <property type="protein sequence ID" value="KAJ2976809.1"/>
    <property type="molecule type" value="Genomic_DNA"/>
</dbReference>
<accession>A0ACC1NEE8</accession>
<gene>
    <name evidence="1" type="ORF">NQ176_g4731</name>
</gene>
<proteinExistence type="predicted"/>